<feature type="chain" id="PRO_5015197083" description="Lipid/polyisoprenoid-binding YceI-like domain-containing protein" evidence="1">
    <location>
        <begin position="31"/>
        <end position="206"/>
    </location>
</feature>
<dbReference type="Gene3D" id="2.40.128.110">
    <property type="entry name" value="Lipid/polyisoprenoid-binding, YceI-like"/>
    <property type="match status" value="1"/>
</dbReference>
<proteinExistence type="predicted"/>
<evidence type="ECO:0000256" key="1">
    <source>
        <dbReference type="SAM" id="SignalP"/>
    </source>
</evidence>
<evidence type="ECO:0000259" key="2">
    <source>
        <dbReference type="SMART" id="SM00867"/>
    </source>
</evidence>
<sequence length="206" mass="22804">MALSALRRSLRPALCAALLPLCLWCAAACAQVTPALLAPGEYALDPAQSRFGFEIRTRFGQRIEGFFPRYEGTVHVLPDGRHQVHLRLFTAYVEIPGKPRYTGWMRGEDFFDAPRYPTVSFDSQPFSPQVLGKGGPIPGILSIRGISHAETLTVMPAACTRAGYDCDVISRGTVLRGRYGMDKWDLALSDRVTFVLRARLTEASTR</sequence>
<dbReference type="RefSeq" id="WP_010340931.1">
    <property type="nucleotide sequence ID" value="NZ_CP132343.1"/>
</dbReference>
<reference evidence="3 4" key="1">
    <citation type="submission" date="2016-08" db="EMBL/GenBank/DDBJ databases">
        <authorList>
            <person name="Seilhamer J.J."/>
        </authorList>
    </citation>
    <scope>NUCLEOTIDE SEQUENCE [LARGE SCALE GENOMIC DNA]</scope>
    <source>
        <strain evidence="3 4">CFBP4641</strain>
    </source>
</reference>
<name>A0A2P5Z0C7_9XANT</name>
<feature type="signal peptide" evidence="1">
    <location>
        <begin position="1"/>
        <end position="30"/>
    </location>
</feature>
<keyword evidence="1" id="KW-0732">Signal</keyword>
<evidence type="ECO:0000313" key="3">
    <source>
        <dbReference type="EMBL" id="PPU80779.1"/>
    </source>
</evidence>
<evidence type="ECO:0000313" key="4">
    <source>
        <dbReference type="Proteomes" id="UP000247346"/>
    </source>
</evidence>
<dbReference type="InterPro" id="IPR007372">
    <property type="entry name" value="Lipid/polyisoprenoid-bd_YceI"/>
</dbReference>
<comment type="caution">
    <text evidence="3">The sequence shown here is derived from an EMBL/GenBank/DDBJ whole genome shotgun (WGS) entry which is preliminary data.</text>
</comment>
<gene>
    <name evidence="3" type="ORF">XsacCFBP4641_17100</name>
</gene>
<dbReference type="SUPFAM" id="SSF101874">
    <property type="entry name" value="YceI-like"/>
    <property type="match status" value="1"/>
</dbReference>
<dbReference type="Proteomes" id="UP000247346">
    <property type="component" value="Unassembled WGS sequence"/>
</dbReference>
<dbReference type="PANTHER" id="PTHR34406:SF1">
    <property type="entry name" value="PROTEIN YCEI"/>
    <property type="match status" value="1"/>
</dbReference>
<dbReference type="InterPro" id="IPR036761">
    <property type="entry name" value="TTHA0802/YceI-like_sf"/>
</dbReference>
<dbReference type="PANTHER" id="PTHR34406">
    <property type="entry name" value="PROTEIN YCEI"/>
    <property type="match status" value="1"/>
</dbReference>
<dbReference type="AlphaFoldDB" id="A0A2P5Z0C7"/>
<dbReference type="SMART" id="SM00867">
    <property type="entry name" value="YceI"/>
    <property type="match status" value="1"/>
</dbReference>
<dbReference type="OrthoDB" id="5966233at2"/>
<dbReference type="GeneID" id="93881093"/>
<organism evidence="3 4">
    <name type="scientific">Xanthomonas sacchari</name>
    <dbReference type="NCBI Taxonomy" id="56458"/>
    <lineage>
        <taxon>Bacteria</taxon>
        <taxon>Pseudomonadati</taxon>
        <taxon>Pseudomonadota</taxon>
        <taxon>Gammaproteobacteria</taxon>
        <taxon>Lysobacterales</taxon>
        <taxon>Lysobacteraceae</taxon>
        <taxon>Xanthomonas</taxon>
    </lineage>
</organism>
<feature type="domain" description="Lipid/polyisoprenoid-binding YceI-like" evidence="2">
    <location>
        <begin position="41"/>
        <end position="201"/>
    </location>
</feature>
<dbReference type="Pfam" id="PF04264">
    <property type="entry name" value="YceI"/>
    <property type="match status" value="1"/>
</dbReference>
<protein>
    <recommendedName>
        <fullName evidence="2">Lipid/polyisoprenoid-binding YceI-like domain-containing protein</fullName>
    </recommendedName>
</protein>
<dbReference type="STRING" id="56458.SB85_13615"/>
<accession>A0A2P5Z0C7</accession>
<dbReference type="EMBL" id="MDEK01000017">
    <property type="protein sequence ID" value="PPU80779.1"/>
    <property type="molecule type" value="Genomic_DNA"/>
</dbReference>